<dbReference type="EMBL" id="WTYR01000001">
    <property type="protein sequence ID" value="MXP11126.1"/>
    <property type="molecule type" value="Genomic_DNA"/>
</dbReference>
<proteinExistence type="predicted"/>
<keyword evidence="1" id="KW-1133">Transmembrane helix</keyword>
<accession>A0A6I4U5Y3</accession>
<comment type="caution">
    <text evidence="2">The sequence shown here is derived from an EMBL/GenBank/DDBJ whole genome shotgun (WGS) entry which is preliminary data.</text>
</comment>
<dbReference type="RefSeq" id="WP_160617689.1">
    <property type="nucleotide sequence ID" value="NZ_WTYR01000001.1"/>
</dbReference>
<evidence type="ECO:0000313" key="3">
    <source>
        <dbReference type="Proteomes" id="UP000429229"/>
    </source>
</evidence>
<keyword evidence="1" id="KW-0472">Membrane</keyword>
<keyword evidence="1" id="KW-0812">Transmembrane</keyword>
<dbReference type="Proteomes" id="UP000429229">
    <property type="component" value="Unassembled WGS sequence"/>
</dbReference>
<name>A0A6I4U5Y3_9SPHN</name>
<feature type="transmembrane region" description="Helical" evidence="1">
    <location>
        <begin position="6"/>
        <end position="25"/>
    </location>
</feature>
<dbReference type="AlphaFoldDB" id="A0A6I4U5Y3"/>
<evidence type="ECO:0000256" key="1">
    <source>
        <dbReference type="SAM" id="Phobius"/>
    </source>
</evidence>
<keyword evidence="3" id="KW-1185">Reference proteome</keyword>
<sequence>MLYVIAIVFVVLVAIFVIAHAVRIRDIEERRARAPRFFLLGGILLAFAIALTVMELAGV</sequence>
<protein>
    <submittedName>
        <fullName evidence="2">Uncharacterized protein</fullName>
    </submittedName>
</protein>
<organism evidence="2 3">
    <name type="scientific">Alteriqipengyuania halimionae</name>
    <dbReference type="NCBI Taxonomy" id="1926630"/>
    <lineage>
        <taxon>Bacteria</taxon>
        <taxon>Pseudomonadati</taxon>
        <taxon>Pseudomonadota</taxon>
        <taxon>Alphaproteobacteria</taxon>
        <taxon>Sphingomonadales</taxon>
        <taxon>Erythrobacteraceae</taxon>
        <taxon>Alteriqipengyuania</taxon>
    </lineage>
</organism>
<gene>
    <name evidence="2" type="ORF">GRI68_13135</name>
</gene>
<evidence type="ECO:0000313" key="2">
    <source>
        <dbReference type="EMBL" id="MXP11126.1"/>
    </source>
</evidence>
<reference evidence="2 3" key="1">
    <citation type="submission" date="2019-12" db="EMBL/GenBank/DDBJ databases">
        <title>Genomic-based taxomic classification of the family Erythrobacteraceae.</title>
        <authorList>
            <person name="Xu L."/>
        </authorList>
    </citation>
    <scope>NUCLEOTIDE SEQUENCE [LARGE SCALE GENOMIC DNA]</scope>
    <source>
        <strain evidence="2 3">LMG 29519</strain>
    </source>
</reference>
<feature type="transmembrane region" description="Helical" evidence="1">
    <location>
        <begin position="37"/>
        <end position="57"/>
    </location>
</feature>